<feature type="compositionally biased region" description="Basic and acidic residues" evidence="1">
    <location>
        <begin position="29"/>
        <end position="50"/>
    </location>
</feature>
<proteinExistence type="predicted"/>
<accession>A0AAV4Q078</accession>
<evidence type="ECO:0000256" key="1">
    <source>
        <dbReference type="SAM" id="MobiDB-lite"/>
    </source>
</evidence>
<dbReference type="PANTHER" id="PTHR45786">
    <property type="entry name" value="DNA BINDING PROTEIN-LIKE"/>
    <property type="match status" value="1"/>
</dbReference>
<feature type="domain" description="Helitron helicase-like" evidence="2">
    <location>
        <begin position="255"/>
        <end position="407"/>
    </location>
</feature>
<dbReference type="InterPro" id="IPR025476">
    <property type="entry name" value="Helitron_helicase-like"/>
</dbReference>
<gene>
    <name evidence="3" type="primary">evm_004144</name>
    <name evidence="3" type="ORF">CDAR_488281</name>
</gene>
<comment type="caution">
    <text evidence="3">The sequence shown here is derived from an EMBL/GenBank/DDBJ whole genome shotgun (WGS) entry which is preliminary data.</text>
</comment>
<dbReference type="AlphaFoldDB" id="A0AAV4Q078"/>
<evidence type="ECO:0000313" key="4">
    <source>
        <dbReference type="Proteomes" id="UP001054837"/>
    </source>
</evidence>
<evidence type="ECO:0000313" key="3">
    <source>
        <dbReference type="EMBL" id="GIY01859.1"/>
    </source>
</evidence>
<dbReference type="EMBL" id="BPLQ01003617">
    <property type="protein sequence ID" value="GIY01859.1"/>
    <property type="molecule type" value="Genomic_DNA"/>
</dbReference>
<dbReference type="Pfam" id="PF14214">
    <property type="entry name" value="Helitron_like_N"/>
    <property type="match status" value="1"/>
</dbReference>
<dbReference type="Proteomes" id="UP001054837">
    <property type="component" value="Unassembled WGS sequence"/>
</dbReference>
<name>A0AAV4Q078_9ARAC</name>
<evidence type="ECO:0000259" key="2">
    <source>
        <dbReference type="Pfam" id="PF14214"/>
    </source>
</evidence>
<keyword evidence="4" id="KW-1185">Reference proteome</keyword>
<dbReference type="PANTHER" id="PTHR45786:SF74">
    <property type="entry name" value="ATP-DEPENDENT DNA HELICASE"/>
    <property type="match status" value="1"/>
</dbReference>
<reference evidence="3 4" key="1">
    <citation type="submission" date="2021-06" db="EMBL/GenBank/DDBJ databases">
        <title>Caerostris darwini draft genome.</title>
        <authorList>
            <person name="Kono N."/>
            <person name="Arakawa K."/>
        </authorList>
    </citation>
    <scope>NUCLEOTIDE SEQUENCE [LARGE SCALE GENOMIC DNA]</scope>
</reference>
<organism evidence="3 4">
    <name type="scientific">Caerostris darwini</name>
    <dbReference type="NCBI Taxonomy" id="1538125"/>
    <lineage>
        <taxon>Eukaryota</taxon>
        <taxon>Metazoa</taxon>
        <taxon>Ecdysozoa</taxon>
        <taxon>Arthropoda</taxon>
        <taxon>Chelicerata</taxon>
        <taxon>Arachnida</taxon>
        <taxon>Araneae</taxon>
        <taxon>Araneomorphae</taxon>
        <taxon>Entelegynae</taxon>
        <taxon>Araneoidea</taxon>
        <taxon>Araneidae</taxon>
        <taxon>Caerostris</taxon>
    </lineage>
</organism>
<feature type="region of interest" description="Disordered" evidence="1">
    <location>
        <begin position="18"/>
        <end position="50"/>
    </location>
</feature>
<sequence length="429" mass="49988">MPVDVLRGPSCQQIKPRQQTLLKGIGQQKDVRKSSEHRDERLRLQRERSRAAREQHVARYRAQDQERQQYSCPLTRMSFFRLAFEYSPHINYSAHSKIAIGPMDQLCRYCQALKFRYEPPGMCCSLGKVVLLPLLSPPKPLRSLLAVSPQLRNDNLQIVIRADKTPSGEHAGRFNAPIVEEVAIIMVGDPVDNRAIKITRRDNTVHVISDLHSSYDALQYPLIFWQGQDGYHINIKQVHPVTGNETNKKVSSMCYYAYRLMIRNNQDNYILRYRQLYHQYVVDMYAKIESERLRFLRFNQVKLRSEDYIHLRDAIIRNNDEKLNINNFGNAFILPSSYIGSPRNMQEYVQDAMTYVRHYGRPDLFITFTCNPNWEEIQALLLPGQQSIQRHDIVARMPRRIMATKKEIIDKSVVDGNQPSSQLQTLSPI</sequence>
<protein>
    <submittedName>
        <fullName evidence="3">Helitron_like_N domain-containing protein</fullName>
    </submittedName>
</protein>